<gene>
    <name evidence="2" type="ORF">Lrub_0908</name>
</gene>
<name>A0A0W0XUK7_9GAMM</name>
<dbReference type="InterPro" id="IPR011051">
    <property type="entry name" value="RmlC_Cupin_sf"/>
</dbReference>
<evidence type="ECO:0000313" key="3">
    <source>
        <dbReference type="Proteomes" id="UP000054608"/>
    </source>
</evidence>
<reference evidence="2 3" key="1">
    <citation type="submission" date="2015-11" db="EMBL/GenBank/DDBJ databases">
        <title>Genomic analysis of 38 Legionella species identifies large and diverse effector repertoires.</title>
        <authorList>
            <person name="Burstein D."/>
            <person name="Amaro F."/>
            <person name="Zusman T."/>
            <person name="Lifshitz Z."/>
            <person name="Cohen O."/>
            <person name="Gilbert J.A."/>
            <person name="Pupko T."/>
            <person name="Shuman H.A."/>
            <person name="Segal G."/>
        </authorList>
    </citation>
    <scope>NUCLEOTIDE SEQUENCE [LARGE SCALE GENOMIC DNA]</scope>
    <source>
        <strain evidence="2 3">WA-270A-C2</strain>
    </source>
</reference>
<dbReference type="Proteomes" id="UP000054608">
    <property type="component" value="Unassembled WGS sequence"/>
</dbReference>
<proteinExistence type="predicted"/>
<keyword evidence="2" id="KW-0560">Oxidoreductase</keyword>
<organism evidence="2 3">
    <name type="scientific">Legionella rubrilucens</name>
    <dbReference type="NCBI Taxonomy" id="458"/>
    <lineage>
        <taxon>Bacteria</taxon>
        <taxon>Pseudomonadati</taxon>
        <taxon>Pseudomonadota</taxon>
        <taxon>Gammaproteobacteria</taxon>
        <taxon>Legionellales</taxon>
        <taxon>Legionellaceae</taxon>
        <taxon>Legionella</taxon>
    </lineage>
</organism>
<dbReference type="RefSeq" id="WP_058531011.1">
    <property type="nucleotide sequence ID" value="NZ_CAAAIN010000001.1"/>
</dbReference>
<sequence>MKSDIDMIHQLNVDALKKAITTLETVTYEAVSEHLPKLLQEGELKFEHSIYMPAQPEVLDAHGIGRYMLYDHPDRDNPFSIWLFALAPRQKTTIHDHRYRGTVTVLNEVSEKYYEPSGKKTARLTGRSDRFRFHTNHDELSDRFVHQLKRRKALGEGISCTLHIYEMPAYKITMDGEKNDNRNLKRIYGKEKTPKSTHPPYVEEHVEAQRFAP</sequence>
<dbReference type="Gene3D" id="2.60.120.10">
    <property type="entry name" value="Jelly Rolls"/>
    <property type="match status" value="1"/>
</dbReference>
<feature type="compositionally biased region" description="Basic and acidic residues" evidence="1">
    <location>
        <begin position="201"/>
        <end position="213"/>
    </location>
</feature>
<dbReference type="EMBL" id="LNYT01000007">
    <property type="protein sequence ID" value="KTD48557.1"/>
    <property type="molecule type" value="Genomic_DNA"/>
</dbReference>
<dbReference type="SUPFAM" id="SSF51182">
    <property type="entry name" value="RmlC-like cupins"/>
    <property type="match status" value="1"/>
</dbReference>
<feature type="region of interest" description="Disordered" evidence="1">
    <location>
        <begin position="190"/>
        <end position="213"/>
    </location>
</feature>
<dbReference type="GO" id="GO:0051213">
    <property type="term" value="F:dioxygenase activity"/>
    <property type="evidence" value="ECO:0007669"/>
    <property type="project" value="UniProtKB-KW"/>
</dbReference>
<evidence type="ECO:0000256" key="1">
    <source>
        <dbReference type="SAM" id="MobiDB-lite"/>
    </source>
</evidence>
<dbReference type="AlphaFoldDB" id="A0A0W0XUK7"/>
<keyword evidence="3" id="KW-1185">Reference proteome</keyword>
<evidence type="ECO:0000313" key="2">
    <source>
        <dbReference type="EMBL" id="KTD48557.1"/>
    </source>
</evidence>
<dbReference type="OrthoDB" id="7059163at2"/>
<comment type="caution">
    <text evidence="2">The sequence shown here is derived from an EMBL/GenBank/DDBJ whole genome shotgun (WGS) entry which is preliminary data.</text>
</comment>
<accession>A0A0W0XUK7</accession>
<protein>
    <submittedName>
        <fullName evidence="2">Cysteine dioxygenase type I</fullName>
    </submittedName>
</protein>
<dbReference type="InterPro" id="IPR014710">
    <property type="entry name" value="RmlC-like_jellyroll"/>
</dbReference>
<keyword evidence="2" id="KW-0223">Dioxygenase</keyword>
<dbReference type="PATRIC" id="fig|458.5.peg.941"/>